<proteinExistence type="predicted"/>
<evidence type="ECO:0000313" key="1">
    <source>
        <dbReference type="EMBL" id="AUW97159.1"/>
    </source>
</evidence>
<evidence type="ECO:0000313" key="2">
    <source>
        <dbReference type="Proteomes" id="UP000238956"/>
    </source>
</evidence>
<reference evidence="1 2" key="2">
    <citation type="submission" date="2018-02" db="EMBL/GenBank/DDBJ databases">
        <title>Whole genome sequencing analysis of Streptococcus pluranimalium isolated from cattle infected mastitis in China.</title>
        <authorList>
            <person name="Zhang J.-R."/>
            <person name="Hu G.-Z."/>
        </authorList>
    </citation>
    <scope>NUCLEOTIDE SEQUENCE [LARGE SCALE GENOMIC DNA]</scope>
    <source>
        <strain evidence="1 2">TH11417</strain>
    </source>
</reference>
<dbReference type="KEGG" id="splr:C0J00_08615"/>
<organism evidence="1 2">
    <name type="scientific">Streptococcus pluranimalium</name>
    <dbReference type="NCBI Taxonomy" id="82348"/>
    <lineage>
        <taxon>Bacteria</taxon>
        <taxon>Bacillati</taxon>
        <taxon>Bacillota</taxon>
        <taxon>Bacilli</taxon>
        <taxon>Lactobacillales</taxon>
        <taxon>Streptococcaceae</taxon>
        <taxon>Streptococcus</taxon>
    </lineage>
</organism>
<dbReference type="Proteomes" id="UP000238956">
    <property type="component" value="Chromosome"/>
</dbReference>
<reference evidence="1 2" key="1">
    <citation type="submission" date="2017-12" db="EMBL/GenBank/DDBJ databases">
        <authorList>
            <person name="Hurst M.R.H."/>
        </authorList>
    </citation>
    <scope>NUCLEOTIDE SEQUENCE [LARGE SCALE GENOMIC DNA]</scope>
    <source>
        <strain evidence="1 2">TH11417</strain>
    </source>
</reference>
<dbReference type="OrthoDB" id="2232750at2"/>
<dbReference type="EMBL" id="CP025536">
    <property type="protein sequence ID" value="AUW97159.1"/>
    <property type="molecule type" value="Genomic_DNA"/>
</dbReference>
<sequence length="60" mass="7405">MVKRKDEILYTGRLLLFGVIPLWKIKHTKREWEQLITLEHKRNRLIEVVFIDDKEEEHYG</sequence>
<protein>
    <submittedName>
        <fullName evidence="1">Uncharacterized protein</fullName>
    </submittedName>
</protein>
<gene>
    <name evidence="1" type="ORF">C0J00_08615</name>
</gene>
<keyword evidence="2" id="KW-1185">Reference proteome</keyword>
<name>A0A2L0D6F1_9STRE</name>
<accession>A0A2L0D6F1</accession>
<dbReference type="AlphaFoldDB" id="A0A2L0D6F1"/>